<dbReference type="InterPro" id="IPR057670">
    <property type="entry name" value="SH3_retrovirus"/>
</dbReference>
<name>A0ABQ5I7E8_9ASTR</name>
<feature type="domain" description="Retroviral polymerase SH3-like" evidence="1">
    <location>
        <begin position="3"/>
        <end position="42"/>
    </location>
</feature>
<reference evidence="2" key="1">
    <citation type="journal article" date="2022" name="Int. J. Mol. Sci.">
        <title>Draft Genome of Tanacetum Coccineum: Genomic Comparison of Closely Related Tanacetum-Family Plants.</title>
        <authorList>
            <person name="Yamashiro T."/>
            <person name="Shiraishi A."/>
            <person name="Nakayama K."/>
            <person name="Satake H."/>
        </authorList>
    </citation>
    <scope>NUCLEOTIDE SEQUENCE</scope>
</reference>
<proteinExistence type="predicted"/>
<reference evidence="2" key="2">
    <citation type="submission" date="2022-01" db="EMBL/GenBank/DDBJ databases">
        <authorList>
            <person name="Yamashiro T."/>
            <person name="Shiraishi A."/>
            <person name="Satake H."/>
            <person name="Nakayama K."/>
        </authorList>
    </citation>
    <scope>NUCLEOTIDE SEQUENCE</scope>
</reference>
<evidence type="ECO:0000313" key="3">
    <source>
        <dbReference type="Proteomes" id="UP001151760"/>
    </source>
</evidence>
<dbReference type="Pfam" id="PF25597">
    <property type="entry name" value="SH3_retrovirus"/>
    <property type="match status" value="1"/>
</dbReference>
<sequence length="123" mass="13715">MGRSDDGFFVGYSINSKTFRVFNTRTRFVEENLHINFLENKPNVTGTGPNWMFDIDTLTMSMNYQLVSAGIQTNGNACTKANIDVGQAGKKSVPGPQYVLLPFLTSDFKVKIYQKMRCADDAG</sequence>
<dbReference type="EMBL" id="BQNB010020407">
    <property type="protein sequence ID" value="GJT95624.1"/>
    <property type="molecule type" value="Genomic_DNA"/>
</dbReference>
<evidence type="ECO:0000259" key="1">
    <source>
        <dbReference type="Pfam" id="PF25597"/>
    </source>
</evidence>
<comment type="caution">
    <text evidence="2">The sequence shown here is derived from an EMBL/GenBank/DDBJ whole genome shotgun (WGS) entry which is preliminary data.</text>
</comment>
<gene>
    <name evidence="2" type="ORF">Tco_1091142</name>
</gene>
<organism evidence="2 3">
    <name type="scientific">Tanacetum coccineum</name>
    <dbReference type="NCBI Taxonomy" id="301880"/>
    <lineage>
        <taxon>Eukaryota</taxon>
        <taxon>Viridiplantae</taxon>
        <taxon>Streptophyta</taxon>
        <taxon>Embryophyta</taxon>
        <taxon>Tracheophyta</taxon>
        <taxon>Spermatophyta</taxon>
        <taxon>Magnoliopsida</taxon>
        <taxon>eudicotyledons</taxon>
        <taxon>Gunneridae</taxon>
        <taxon>Pentapetalae</taxon>
        <taxon>asterids</taxon>
        <taxon>campanulids</taxon>
        <taxon>Asterales</taxon>
        <taxon>Asteraceae</taxon>
        <taxon>Asteroideae</taxon>
        <taxon>Anthemideae</taxon>
        <taxon>Anthemidinae</taxon>
        <taxon>Tanacetum</taxon>
    </lineage>
</organism>
<dbReference type="Proteomes" id="UP001151760">
    <property type="component" value="Unassembled WGS sequence"/>
</dbReference>
<accession>A0ABQ5I7E8</accession>
<evidence type="ECO:0000313" key="2">
    <source>
        <dbReference type="EMBL" id="GJT95624.1"/>
    </source>
</evidence>
<keyword evidence="3" id="KW-1185">Reference proteome</keyword>
<protein>
    <recommendedName>
        <fullName evidence="1">Retroviral polymerase SH3-like domain-containing protein</fullName>
    </recommendedName>
</protein>